<feature type="transmembrane region" description="Helical" evidence="1">
    <location>
        <begin position="26"/>
        <end position="43"/>
    </location>
</feature>
<sequence>LLYNRIHLIIKNISCLLSISTLYSRLSIQIAIGVVLGIGRLPIRYLRA</sequence>
<protein>
    <submittedName>
        <fullName evidence="2">Transposase</fullName>
    </submittedName>
</protein>
<dbReference type="WBParaSite" id="HPLM_0000198801-mRNA-1">
    <property type="protein sequence ID" value="HPLM_0000198801-mRNA-1"/>
    <property type="gene ID" value="HPLM_0000198801"/>
</dbReference>
<organism evidence="2">
    <name type="scientific">Haemonchus placei</name>
    <name type="common">Barber's pole worm</name>
    <dbReference type="NCBI Taxonomy" id="6290"/>
    <lineage>
        <taxon>Eukaryota</taxon>
        <taxon>Metazoa</taxon>
        <taxon>Ecdysozoa</taxon>
        <taxon>Nematoda</taxon>
        <taxon>Chromadorea</taxon>
        <taxon>Rhabditida</taxon>
        <taxon>Rhabditina</taxon>
        <taxon>Rhabditomorpha</taxon>
        <taxon>Strongyloidea</taxon>
        <taxon>Trichostrongylidae</taxon>
        <taxon>Haemonchus</taxon>
    </lineage>
</organism>
<evidence type="ECO:0000256" key="1">
    <source>
        <dbReference type="SAM" id="Phobius"/>
    </source>
</evidence>
<keyword evidence="1" id="KW-0812">Transmembrane</keyword>
<evidence type="ECO:0000313" key="2">
    <source>
        <dbReference type="WBParaSite" id="HPLM_0000198801-mRNA-1"/>
    </source>
</evidence>
<accession>A0A0N4VXG8</accession>
<proteinExistence type="predicted"/>
<keyword evidence="1" id="KW-1133">Transmembrane helix</keyword>
<keyword evidence="1" id="KW-0472">Membrane</keyword>
<dbReference type="AlphaFoldDB" id="A0A0N4VXG8"/>
<name>A0A0N4VXG8_HAEPC</name>
<reference evidence="2" key="1">
    <citation type="submission" date="2017-02" db="UniProtKB">
        <authorList>
            <consortium name="WormBaseParasite"/>
        </authorList>
    </citation>
    <scope>IDENTIFICATION</scope>
</reference>